<dbReference type="GO" id="GO:0030048">
    <property type="term" value="P:actin filament-based movement"/>
    <property type="evidence" value="ECO:0007669"/>
    <property type="project" value="TreeGrafter"/>
</dbReference>
<dbReference type="Gene3D" id="3.40.850.10">
    <property type="entry name" value="Kinesin motor domain"/>
    <property type="match status" value="1"/>
</dbReference>
<dbReference type="Gene3D" id="1.20.5.4820">
    <property type="match status" value="1"/>
</dbReference>
<dbReference type="EMBL" id="CATQJA010002662">
    <property type="protein sequence ID" value="CAJ0580600.1"/>
    <property type="molecule type" value="Genomic_DNA"/>
</dbReference>
<evidence type="ECO:0000256" key="4">
    <source>
        <dbReference type="ARBA" id="ARBA00023175"/>
    </source>
</evidence>
<evidence type="ECO:0000256" key="1">
    <source>
        <dbReference type="ARBA" id="ARBA00022741"/>
    </source>
</evidence>
<keyword evidence="10" id="KW-1185">Reference proteome</keyword>
<dbReference type="PROSITE" id="PS51456">
    <property type="entry name" value="MYOSIN_MOTOR"/>
    <property type="match status" value="1"/>
</dbReference>
<evidence type="ECO:0000259" key="7">
    <source>
        <dbReference type="PROSITE" id="PS51456"/>
    </source>
</evidence>
<feature type="region of interest" description="Actin-binding" evidence="6">
    <location>
        <begin position="299"/>
        <end position="321"/>
    </location>
</feature>
<dbReference type="GO" id="GO:0007015">
    <property type="term" value="P:actin filament organization"/>
    <property type="evidence" value="ECO:0007669"/>
    <property type="project" value="TreeGrafter"/>
</dbReference>
<evidence type="ECO:0000259" key="8">
    <source>
        <dbReference type="PROSITE" id="PS51757"/>
    </source>
</evidence>
<gene>
    <name evidence="9" type="ORF">MSPICULIGERA_LOCUS18794</name>
</gene>
<dbReference type="Gene3D" id="1.20.58.530">
    <property type="match status" value="1"/>
</dbReference>
<keyword evidence="5 6" id="KW-0009">Actin-binding</keyword>
<dbReference type="Gene3D" id="1.20.120.720">
    <property type="entry name" value="Myosin VI head, motor domain, U50 subdomain"/>
    <property type="match status" value="1"/>
</dbReference>
<feature type="domain" description="Myosin motor" evidence="7">
    <location>
        <begin position="1"/>
        <end position="422"/>
    </location>
</feature>
<evidence type="ECO:0000256" key="2">
    <source>
        <dbReference type="ARBA" id="ARBA00022840"/>
    </source>
</evidence>
<accession>A0AA36D5T6</accession>
<dbReference type="Pfam" id="PF00063">
    <property type="entry name" value="Myosin_head"/>
    <property type="match status" value="2"/>
</dbReference>
<dbReference type="InterPro" id="IPR001609">
    <property type="entry name" value="Myosin_head_motor_dom-like"/>
</dbReference>
<dbReference type="SMART" id="SM00242">
    <property type="entry name" value="MYSc"/>
    <property type="match status" value="1"/>
</dbReference>
<dbReference type="GO" id="GO:0000146">
    <property type="term" value="F:microfilament motor activity"/>
    <property type="evidence" value="ECO:0007669"/>
    <property type="project" value="TreeGrafter"/>
</dbReference>
<protein>
    <submittedName>
        <fullName evidence="9">Uncharacterized protein</fullName>
    </submittedName>
</protein>
<dbReference type="GO" id="GO:0005524">
    <property type="term" value="F:ATP binding"/>
    <property type="evidence" value="ECO:0007669"/>
    <property type="project" value="UniProtKB-KW"/>
</dbReference>
<organism evidence="9 10">
    <name type="scientific">Mesorhabditis spiculigera</name>
    <dbReference type="NCBI Taxonomy" id="96644"/>
    <lineage>
        <taxon>Eukaryota</taxon>
        <taxon>Metazoa</taxon>
        <taxon>Ecdysozoa</taxon>
        <taxon>Nematoda</taxon>
        <taxon>Chromadorea</taxon>
        <taxon>Rhabditida</taxon>
        <taxon>Rhabditina</taxon>
        <taxon>Rhabditomorpha</taxon>
        <taxon>Rhabditoidea</taxon>
        <taxon>Rhabditidae</taxon>
        <taxon>Mesorhabditinae</taxon>
        <taxon>Mesorhabditis</taxon>
    </lineage>
</organism>
<evidence type="ECO:0000313" key="9">
    <source>
        <dbReference type="EMBL" id="CAJ0580600.1"/>
    </source>
</evidence>
<reference evidence="9" key="1">
    <citation type="submission" date="2023-06" db="EMBL/GenBank/DDBJ databases">
        <authorList>
            <person name="Delattre M."/>
        </authorList>
    </citation>
    <scope>NUCLEOTIDE SEQUENCE</scope>
    <source>
        <strain evidence="9">AF72</strain>
    </source>
</reference>
<feature type="non-terminal residue" evidence="9">
    <location>
        <position position="1"/>
    </location>
</feature>
<dbReference type="InterPro" id="IPR027417">
    <property type="entry name" value="P-loop_NTPase"/>
</dbReference>
<name>A0AA36D5T6_9BILA</name>
<feature type="domain" description="TH1" evidence="8">
    <location>
        <begin position="541"/>
        <end position="734"/>
    </location>
</feature>
<sequence>MDEAREMNQVQSAFRSIPSFTNEISEQIWSVLAGILHLGEIGFLAAEGQAEGCLPESRSAIKYAASALGVSDNSLSATLCTQVLGVHGDIVNKNHTVNGALYTRDAMAKAIYERLFNFIIAKVNEVTQNKKPDRPTVIPFRFSTFMALRFLRKIAIKWVKIDYFDNQPICKLVEEPKRGILAILDDACAQVGKVTDEMFLREMDTKLKGHQHYTSRGLNQKDKAIGHDEFRIQHYAGEVKYDVNGFIDKNKDYLYEDIKRLLYGSSSSLVRTLFPDGATNKEMITRKPPTSGRLFQKSMDELVQAMAQSDPWYIRCIKPNDHKSAAKFDSGLVEHQVRYLGLLENIRVRRAGFAHRVTYVRFVKRYKMICPTTWRFPSYDNDKTKTEQILKYLGWKDESVMGKTKLFIRSPDKLIELENAREAALPRVAKIMQTAVRKWQFRCYVAKLIAKRKIVTAYRRYKLRQRQEMITEFCMAFKPVLRATNYGANAQLPPIDPSLSRFRSEVVNLFYKWRKAAIYKSMPDYLKQAFWPKMSALEVNKNGYWPGVQRMWLGDYLSQPGELSGDVQKYKNVIQNELLKKHPASQILFSSYIQKINRFNKSAGRALVITDRYIAKLDSKSLSVLKEVTTLDKITGITVAQDTHSNLLIVHTGTSDLVCCLKNVKSEERVGELLGTLLHHYDKSGARRPKVSVSEWPSCRLGNKPKTVRVEYKEGATNLHMEGETILLTCSRVN</sequence>
<dbReference type="GO" id="GO:0016459">
    <property type="term" value="C:myosin complex"/>
    <property type="evidence" value="ECO:0007669"/>
    <property type="project" value="UniProtKB-KW"/>
</dbReference>
<keyword evidence="1" id="KW-0547">Nucleotide-binding</keyword>
<evidence type="ECO:0000256" key="3">
    <source>
        <dbReference type="ARBA" id="ARBA00023123"/>
    </source>
</evidence>
<dbReference type="GO" id="GO:0005886">
    <property type="term" value="C:plasma membrane"/>
    <property type="evidence" value="ECO:0007669"/>
    <property type="project" value="TreeGrafter"/>
</dbReference>
<keyword evidence="4" id="KW-0505">Motor protein</keyword>
<dbReference type="GO" id="GO:0005737">
    <property type="term" value="C:cytoplasm"/>
    <property type="evidence" value="ECO:0007669"/>
    <property type="project" value="TreeGrafter"/>
</dbReference>
<dbReference type="GO" id="GO:0005902">
    <property type="term" value="C:microvillus"/>
    <property type="evidence" value="ECO:0007669"/>
    <property type="project" value="TreeGrafter"/>
</dbReference>
<comment type="similarity">
    <text evidence="6">Belongs to the TRAFAC class myosin-kinesin ATPase superfamily. Myosin family.</text>
</comment>
<comment type="caution">
    <text evidence="6">Lacks conserved residue(s) required for the propagation of feature annotation.</text>
</comment>
<dbReference type="PANTHER" id="PTHR13140">
    <property type="entry name" value="MYOSIN"/>
    <property type="match status" value="1"/>
</dbReference>
<dbReference type="InterPro" id="IPR036961">
    <property type="entry name" value="Kinesin_motor_dom_sf"/>
</dbReference>
<proteinExistence type="inferred from homology"/>
<dbReference type="AlphaFoldDB" id="A0AA36D5T6"/>
<dbReference type="Pfam" id="PF06017">
    <property type="entry name" value="Myosin_TH1"/>
    <property type="match status" value="1"/>
</dbReference>
<dbReference type="InterPro" id="IPR010926">
    <property type="entry name" value="Myosin_TH1"/>
</dbReference>
<dbReference type="SUPFAM" id="SSF52540">
    <property type="entry name" value="P-loop containing nucleoside triphosphate hydrolases"/>
    <property type="match status" value="1"/>
</dbReference>
<dbReference type="GO" id="GO:0051015">
    <property type="term" value="F:actin filament binding"/>
    <property type="evidence" value="ECO:0007669"/>
    <property type="project" value="TreeGrafter"/>
</dbReference>
<evidence type="ECO:0000256" key="6">
    <source>
        <dbReference type="PROSITE-ProRule" id="PRU00782"/>
    </source>
</evidence>
<dbReference type="GO" id="GO:0006897">
    <property type="term" value="P:endocytosis"/>
    <property type="evidence" value="ECO:0007669"/>
    <property type="project" value="TreeGrafter"/>
</dbReference>
<evidence type="ECO:0000313" key="10">
    <source>
        <dbReference type="Proteomes" id="UP001177023"/>
    </source>
</evidence>
<dbReference type="PANTHER" id="PTHR13140:SF713">
    <property type="entry name" value="UNCONVENTIONAL MYOSIN ID"/>
    <property type="match status" value="1"/>
</dbReference>
<evidence type="ECO:0000256" key="5">
    <source>
        <dbReference type="ARBA" id="ARBA00023203"/>
    </source>
</evidence>
<keyword evidence="3 6" id="KW-0518">Myosin</keyword>
<comment type="caution">
    <text evidence="9">The sequence shown here is derived from an EMBL/GenBank/DDBJ whole genome shotgun (WGS) entry which is preliminary data.</text>
</comment>
<dbReference type="PROSITE" id="PS51757">
    <property type="entry name" value="TH1"/>
    <property type="match status" value="1"/>
</dbReference>
<keyword evidence="2" id="KW-0067">ATP-binding</keyword>
<dbReference type="Proteomes" id="UP001177023">
    <property type="component" value="Unassembled WGS sequence"/>
</dbReference>